<feature type="compositionally biased region" description="Polar residues" evidence="1">
    <location>
        <begin position="486"/>
        <end position="502"/>
    </location>
</feature>
<name>A0A9P8FW36_AURME</name>
<dbReference type="EMBL" id="JAHFXS010000492">
    <property type="protein sequence ID" value="KAG9984467.1"/>
    <property type="molecule type" value="Genomic_DNA"/>
</dbReference>
<feature type="compositionally biased region" description="Polar residues" evidence="1">
    <location>
        <begin position="842"/>
        <end position="855"/>
    </location>
</feature>
<gene>
    <name evidence="2" type="ORF">KCU98_g5393</name>
</gene>
<feature type="compositionally biased region" description="Polar residues" evidence="1">
    <location>
        <begin position="752"/>
        <end position="762"/>
    </location>
</feature>
<feature type="compositionally biased region" description="Low complexity" evidence="1">
    <location>
        <begin position="537"/>
        <end position="553"/>
    </location>
</feature>
<feature type="compositionally biased region" description="Polar residues" evidence="1">
    <location>
        <begin position="242"/>
        <end position="260"/>
    </location>
</feature>
<feature type="compositionally biased region" description="Low complexity" evidence="1">
    <location>
        <begin position="261"/>
        <end position="290"/>
    </location>
</feature>
<feature type="compositionally biased region" description="Low complexity" evidence="1">
    <location>
        <begin position="467"/>
        <end position="485"/>
    </location>
</feature>
<feature type="region of interest" description="Disordered" evidence="1">
    <location>
        <begin position="211"/>
        <end position="305"/>
    </location>
</feature>
<feature type="compositionally biased region" description="Polar residues" evidence="1">
    <location>
        <begin position="1013"/>
        <end position="1022"/>
    </location>
</feature>
<proteinExistence type="predicted"/>
<protein>
    <submittedName>
        <fullName evidence="2">Uncharacterized protein</fullName>
    </submittedName>
</protein>
<feature type="compositionally biased region" description="Polar residues" evidence="1">
    <location>
        <begin position="341"/>
        <end position="357"/>
    </location>
</feature>
<feature type="compositionally biased region" description="Polar residues" evidence="1">
    <location>
        <begin position="31"/>
        <end position="58"/>
    </location>
</feature>
<feature type="compositionally biased region" description="Basic and acidic residues" evidence="1">
    <location>
        <begin position="883"/>
        <end position="899"/>
    </location>
</feature>
<feature type="region of interest" description="Disordered" evidence="1">
    <location>
        <begin position="319"/>
        <end position="671"/>
    </location>
</feature>
<accession>A0A9P8FW36</accession>
<dbReference type="Proteomes" id="UP000729357">
    <property type="component" value="Unassembled WGS sequence"/>
</dbReference>
<feature type="region of interest" description="Disordered" evidence="1">
    <location>
        <begin position="700"/>
        <end position="775"/>
    </location>
</feature>
<keyword evidence="3" id="KW-1185">Reference proteome</keyword>
<feature type="region of interest" description="Disordered" evidence="1">
    <location>
        <begin position="1142"/>
        <end position="1163"/>
    </location>
</feature>
<feature type="region of interest" description="Disordered" evidence="1">
    <location>
        <begin position="1175"/>
        <end position="1238"/>
    </location>
</feature>
<feature type="compositionally biased region" description="Acidic residues" evidence="1">
    <location>
        <begin position="621"/>
        <end position="631"/>
    </location>
</feature>
<feature type="compositionally biased region" description="Polar residues" evidence="1">
    <location>
        <begin position="91"/>
        <end position="116"/>
    </location>
</feature>
<feature type="region of interest" description="Disordered" evidence="1">
    <location>
        <begin position="145"/>
        <end position="172"/>
    </location>
</feature>
<feature type="compositionally biased region" description="Basic and acidic residues" evidence="1">
    <location>
        <begin position="59"/>
        <end position="72"/>
    </location>
</feature>
<feature type="compositionally biased region" description="Acidic residues" evidence="1">
    <location>
        <begin position="450"/>
        <end position="459"/>
    </location>
</feature>
<feature type="compositionally biased region" description="Acidic residues" evidence="1">
    <location>
        <begin position="1213"/>
        <end position="1225"/>
    </location>
</feature>
<feature type="compositionally biased region" description="Polar residues" evidence="1">
    <location>
        <begin position="979"/>
        <end position="989"/>
    </location>
</feature>
<sequence>MAPPTPAGLKTAVYHCPINASSDPTPLKPPSQKTQYITQVPRSPSVSQPFHPSAASQSHSDDFVQDSLEHHPPAPARQPSTFLDFLKQSGPIENSQPANTSCNQDPVASHLQSQDQAVAQGSIEGLSFKHLPSENHTIEEDSIQVPPPAYLQSQGNTVDIPDETQRQTSSRKQVIAEHLTQAQTQVNTESDDNDDEEIQDCIVVRSRPATPPAAEFGISKTTNSSAGVSSASRRSEDIYSVTPLNRTGLSHPNVSATTGYTTPSMPPKTSTTKGTTSASQSRKAASTASKKSSKPAPPLPDIVNEGETSSIAILRKMRAGGTSQANTTREASKAMLKVVSGTETSQKSSVRPIQAPTNKPAMKSAQQRQSRPPVPPTKEPSHGAELPEGRGEFEYSPDPVASKRPAVPWRPEDDKVKSTKTTKPTGASSSLSKKSSKSQPKKKATKASESDEDDDDEEYSAPKTYKSKTTITTRASTRAQTQTVTENNGLNVSTRQSTASNTTRKELSVSRKTAPSHRGEEIEDFEDSVTHINSGGAASPQPTTSSSPAKPTAIKQKKTRRATEKEAQLMRDAISSPDHTTTPAATKLQFSKKAPVPRASSSAAHEIVPEQGTTQRNPVNIDDDDSNEDDENAMHEDFDASYDEITTEVMGGKPQDKPKISPTKNQAQSRVVVAHEPPIQQSLGHTTDTRPELNLLAQERAQRKPNIVGFDANGPRNQGARHQGKLPDLGIHDPPFEKASSPDVDQFGIQEPSPTFFTTSGPDTRPKGVLGCKAPEVPAHNNTVASLLSTTSGDVATPKPKYNNSDQVRKTIVAVEVSTARGPRSTGYELLAKAVTIDHKGTNAQLIKQPTSNTSLHDRQSSPELQTQSGLLVEEYPQQLTKESVKYDGKLHRDADTARSSEPQVENKTPSNSDGSRDAISVDPMQPIPREHVQTLSDQSVPQARAQIVQPQGFERPPKTSGSKAAMPPAEPNQEKITRTLSQPSQATPTAIDRKRPSVEVNGEAAKRLKLGNHSSRMQSTKLAAAKDSISRKLSQVDDNGSPMPYGGEISQGTALVPRTRQKSITTGSTHTNFATHQTTDGSLARPTALTHNEMAKPESPLKEMRALQQDSPPQVSQPITHAGFDRDTQLTVEYLQTFGLYKDTPKHAPPAPRKSSPRRAAPVKKSLGLLEALRSVVHRTDTPGANENDGKEGPEPEEPMDEDDPDKTLVNEDSDDGDDSDDDGSGSRNSSDTDGDEVANSALSMWRDALESHQGDVYDQLVRIAHRLTNHLKDHETAIKDINTDYSQDGMKLIQRLVKDNENKLEQYCTKKSKIQGAMVLGCEQACGNLYKDMKDVKASRERLVKTLQKQVNAVGRLDQILQTYQA</sequence>
<feature type="compositionally biased region" description="Polar residues" evidence="1">
    <location>
        <begin position="900"/>
        <end position="914"/>
    </location>
</feature>
<organism evidence="2 3">
    <name type="scientific">Aureobasidium melanogenum</name>
    <name type="common">Aureobasidium pullulans var. melanogenum</name>
    <dbReference type="NCBI Taxonomy" id="46634"/>
    <lineage>
        <taxon>Eukaryota</taxon>
        <taxon>Fungi</taxon>
        <taxon>Dikarya</taxon>
        <taxon>Ascomycota</taxon>
        <taxon>Pezizomycotina</taxon>
        <taxon>Dothideomycetes</taxon>
        <taxon>Dothideomycetidae</taxon>
        <taxon>Dothideales</taxon>
        <taxon>Saccotheciaceae</taxon>
        <taxon>Aureobasidium</taxon>
    </lineage>
</organism>
<feature type="region of interest" description="Disordered" evidence="1">
    <location>
        <begin position="839"/>
        <end position="1043"/>
    </location>
</feature>
<evidence type="ECO:0000313" key="3">
    <source>
        <dbReference type="Proteomes" id="UP000729357"/>
    </source>
</evidence>
<feature type="compositionally biased region" description="Acidic residues" evidence="1">
    <location>
        <begin position="1196"/>
        <end position="1206"/>
    </location>
</feature>
<reference evidence="2" key="2">
    <citation type="submission" date="2021-08" db="EMBL/GenBank/DDBJ databases">
        <authorList>
            <person name="Gostincar C."/>
            <person name="Sun X."/>
            <person name="Song Z."/>
            <person name="Gunde-Cimerman N."/>
        </authorList>
    </citation>
    <scope>NUCLEOTIDE SEQUENCE</scope>
    <source>
        <strain evidence="2">EXF-9298</strain>
    </source>
</reference>
<feature type="compositionally biased region" description="Basic and acidic residues" evidence="1">
    <location>
        <begin position="379"/>
        <end position="393"/>
    </location>
</feature>
<comment type="caution">
    <text evidence="2">The sequence shown here is derived from an EMBL/GenBank/DDBJ whole genome shotgun (WGS) entry which is preliminary data.</text>
</comment>
<feature type="compositionally biased region" description="Basic residues" evidence="1">
    <location>
        <begin position="434"/>
        <end position="445"/>
    </location>
</feature>
<feature type="region of interest" description="Disordered" evidence="1">
    <location>
        <begin position="17"/>
        <end position="116"/>
    </location>
</feature>
<feature type="non-terminal residue" evidence="2">
    <location>
        <position position="1368"/>
    </location>
</feature>
<evidence type="ECO:0000256" key="1">
    <source>
        <dbReference type="SAM" id="MobiDB-lite"/>
    </source>
</evidence>
<evidence type="ECO:0000313" key="2">
    <source>
        <dbReference type="EMBL" id="KAG9984467.1"/>
    </source>
</evidence>
<reference evidence="2" key="1">
    <citation type="journal article" date="2021" name="J Fungi (Basel)">
        <title>Virulence traits and population genomics of the black yeast Aureobasidium melanogenum.</title>
        <authorList>
            <person name="Cernosa A."/>
            <person name="Sun X."/>
            <person name="Gostincar C."/>
            <person name="Fang C."/>
            <person name="Gunde-Cimerman N."/>
            <person name="Song Z."/>
        </authorList>
    </citation>
    <scope>NUCLEOTIDE SEQUENCE</scope>
    <source>
        <strain evidence="2">EXF-9298</strain>
    </source>
</reference>